<keyword evidence="13" id="KW-1185">Reference proteome</keyword>
<dbReference type="PANTHER" id="PTHR24421">
    <property type="entry name" value="NITRATE/NITRITE SENSOR PROTEIN NARX-RELATED"/>
    <property type="match status" value="1"/>
</dbReference>
<dbReference type="InterPro" id="IPR011712">
    <property type="entry name" value="Sig_transdc_His_kin_sub3_dim/P"/>
</dbReference>
<gene>
    <name evidence="12" type="ORF">L0C25_23580</name>
</gene>
<dbReference type="AlphaFoldDB" id="A0AA46TJ54"/>
<keyword evidence="7" id="KW-0067">ATP-binding</keyword>
<evidence type="ECO:0000259" key="11">
    <source>
        <dbReference type="Pfam" id="PF07730"/>
    </source>
</evidence>
<evidence type="ECO:0000313" key="12">
    <source>
        <dbReference type="EMBL" id="UYM05453.1"/>
    </source>
</evidence>
<proteinExistence type="predicted"/>
<organism evidence="12 13">
    <name type="scientific">Solicola gregarius</name>
    <dbReference type="NCBI Taxonomy" id="2908642"/>
    <lineage>
        <taxon>Bacteria</taxon>
        <taxon>Bacillati</taxon>
        <taxon>Actinomycetota</taxon>
        <taxon>Actinomycetes</taxon>
        <taxon>Propionibacteriales</taxon>
        <taxon>Nocardioidaceae</taxon>
        <taxon>Solicola</taxon>
    </lineage>
</organism>
<dbReference type="RefSeq" id="WP_271634288.1">
    <property type="nucleotide sequence ID" value="NZ_CP094970.1"/>
</dbReference>
<dbReference type="GO" id="GO:0046983">
    <property type="term" value="F:protein dimerization activity"/>
    <property type="evidence" value="ECO:0007669"/>
    <property type="project" value="InterPro"/>
</dbReference>
<evidence type="ECO:0000256" key="5">
    <source>
        <dbReference type="ARBA" id="ARBA00022741"/>
    </source>
</evidence>
<sequence length="428" mass="46969">MATNRETWLRDRPTPRERRNDVVVGVSLAALSALAIELLHSANPTAELGWNDIEAYLWSAALGLVLCVRRTFPLSVLVLSALLFFAVGHRAPYFGISLPVQICQFLAMYSAWAWSRNRPALRWTSALVVIGMFVWVVWQFAVEDYGAGMPTVGIFSPLIALAVYQIGANVVYFFGAIAFGLVSWRGARQREELQAYAERLRLEQESNARRAVAEERVRIARELHDVVAHHVSSIGVQAAGARRLLDRAPESASDALRTIEGSSRTAVSEMHQLVGLLRAYDADVAAHVGGDRSPQPGIDDLERLVSETSGEGPTVELGVVGEPFDISGTAGLSIYRTVQEALSNVRAHSTATTARVVLRYLSEDSTRRVEVEVTDDGSPRKTAVVREGGWGLQGIKERAQLHRGESEIGPRPSGGFRVRVRLPLEEAR</sequence>
<protein>
    <recommendedName>
        <fullName evidence="2">histidine kinase</fullName>
        <ecNumber evidence="2">2.7.13.3</ecNumber>
    </recommendedName>
</protein>
<evidence type="ECO:0000256" key="1">
    <source>
        <dbReference type="ARBA" id="ARBA00000085"/>
    </source>
</evidence>
<dbReference type="GO" id="GO:0000155">
    <property type="term" value="F:phosphorelay sensor kinase activity"/>
    <property type="evidence" value="ECO:0007669"/>
    <property type="project" value="InterPro"/>
</dbReference>
<dbReference type="EC" id="2.7.13.3" evidence="2"/>
<keyword evidence="9" id="KW-1133">Transmembrane helix</keyword>
<keyword evidence="3" id="KW-0597">Phosphoprotein</keyword>
<dbReference type="GO" id="GO:0005524">
    <property type="term" value="F:ATP binding"/>
    <property type="evidence" value="ECO:0007669"/>
    <property type="project" value="UniProtKB-KW"/>
</dbReference>
<evidence type="ECO:0000259" key="10">
    <source>
        <dbReference type="Pfam" id="PF02518"/>
    </source>
</evidence>
<feature type="transmembrane region" description="Helical" evidence="9">
    <location>
        <begin position="93"/>
        <end position="114"/>
    </location>
</feature>
<evidence type="ECO:0000313" key="13">
    <source>
        <dbReference type="Proteomes" id="UP001164390"/>
    </source>
</evidence>
<dbReference type="Pfam" id="PF02518">
    <property type="entry name" value="HATPase_c"/>
    <property type="match status" value="1"/>
</dbReference>
<dbReference type="EMBL" id="CP094970">
    <property type="protein sequence ID" value="UYM05453.1"/>
    <property type="molecule type" value="Genomic_DNA"/>
</dbReference>
<dbReference type="Gene3D" id="1.20.5.1930">
    <property type="match status" value="1"/>
</dbReference>
<keyword evidence="9" id="KW-0472">Membrane</keyword>
<dbReference type="Proteomes" id="UP001164390">
    <property type="component" value="Chromosome"/>
</dbReference>
<dbReference type="SUPFAM" id="SSF55874">
    <property type="entry name" value="ATPase domain of HSP90 chaperone/DNA topoisomerase II/histidine kinase"/>
    <property type="match status" value="1"/>
</dbReference>
<evidence type="ECO:0000256" key="4">
    <source>
        <dbReference type="ARBA" id="ARBA00022679"/>
    </source>
</evidence>
<comment type="catalytic activity">
    <reaction evidence="1">
        <text>ATP + protein L-histidine = ADP + protein N-phospho-L-histidine.</text>
        <dbReference type="EC" id="2.7.13.3"/>
    </reaction>
</comment>
<dbReference type="InterPro" id="IPR003594">
    <property type="entry name" value="HATPase_dom"/>
</dbReference>
<keyword evidence="8" id="KW-0902">Two-component regulatory system</keyword>
<accession>A0AA46TJ54</accession>
<dbReference type="InterPro" id="IPR050482">
    <property type="entry name" value="Sensor_HK_TwoCompSys"/>
</dbReference>
<dbReference type="Gene3D" id="3.30.565.10">
    <property type="entry name" value="Histidine kinase-like ATPase, C-terminal domain"/>
    <property type="match status" value="1"/>
</dbReference>
<keyword evidence="6 12" id="KW-0418">Kinase</keyword>
<reference evidence="12" key="1">
    <citation type="submission" date="2022-01" db="EMBL/GenBank/DDBJ databases">
        <title>Nocardioidaceae gen. sp. A5X3R13.</title>
        <authorList>
            <person name="Lopez Marin M.A."/>
            <person name="Uhlik O."/>
        </authorList>
    </citation>
    <scope>NUCLEOTIDE SEQUENCE</scope>
    <source>
        <strain evidence="12">A5X3R13</strain>
    </source>
</reference>
<evidence type="ECO:0000256" key="9">
    <source>
        <dbReference type="SAM" id="Phobius"/>
    </source>
</evidence>
<feature type="transmembrane region" description="Helical" evidence="9">
    <location>
        <begin position="60"/>
        <end position="86"/>
    </location>
</feature>
<feature type="transmembrane region" description="Helical" evidence="9">
    <location>
        <begin position="120"/>
        <end position="138"/>
    </location>
</feature>
<evidence type="ECO:0000256" key="8">
    <source>
        <dbReference type="ARBA" id="ARBA00023012"/>
    </source>
</evidence>
<dbReference type="PANTHER" id="PTHR24421:SF10">
    <property type="entry name" value="NITRATE_NITRITE SENSOR PROTEIN NARQ"/>
    <property type="match status" value="1"/>
</dbReference>
<keyword evidence="4" id="KW-0808">Transferase</keyword>
<dbReference type="CDD" id="cd16917">
    <property type="entry name" value="HATPase_UhpB-NarQ-NarX-like"/>
    <property type="match status" value="1"/>
</dbReference>
<feature type="transmembrane region" description="Helical" evidence="9">
    <location>
        <begin position="170"/>
        <end position="187"/>
    </location>
</feature>
<dbReference type="InterPro" id="IPR036890">
    <property type="entry name" value="HATPase_C_sf"/>
</dbReference>
<keyword evidence="5" id="KW-0547">Nucleotide-binding</keyword>
<evidence type="ECO:0000256" key="2">
    <source>
        <dbReference type="ARBA" id="ARBA00012438"/>
    </source>
</evidence>
<feature type="domain" description="Histidine kinase/HSP90-like ATPase" evidence="10">
    <location>
        <begin position="333"/>
        <end position="425"/>
    </location>
</feature>
<evidence type="ECO:0000256" key="7">
    <source>
        <dbReference type="ARBA" id="ARBA00022840"/>
    </source>
</evidence>
<feature type="domain" description="Signal transduction histidine kinase subgroup 3 dimerisation and phosphoacceptor" evidence="11">
    <location>
        <begin position="215"/>
        <end position="278"/>
    </location>
</feature>
<evidence type="ECO:0000256" key="3">
    <source>
        <dbReference type="ARBA" id="ARBA00022553"/>
    </source>
</evidence>
<evidence type="ECO:0000256" key="6">
    <source>
        <dbReference type="ARBA" id="ARBA00022777"/>
    </source>
</evidence>
<dbReference type="KEGG" id="sgrg:L0C25_23580"/>
<dbReference type="Pfam" id="PF07730">
    <property type="entry name" value="HisKA_3"/>
    <property type="match status" value="1"/>
</dbReference>
<name>A0AA46TJ54_9ACTN</name>
<dbReference type="GO" id="GO:0016020">
    <property type="term" value="C:membrane"/>
    <property type="evidence" value="ECO:0007669"/>
    <property type="project" value="InterPro"/>
</dbReference>
<keyword evidence="9" id="KW-0812">Transmembrane</keyword>